<feature type="transmembrane region" description="Helical" evidence="3">
    <location>
        <begin position="24"/>
        <end position="47"/>
    </location>
</feature>
<keyword evidence="3" id="KW-0812">Transmembrane</keyword>
<dbReference type="OMA" id="VEDQNMK"/>
<feature type="coiled-coil region" evidence="1">
    <location>
        <begin position="75"/>
        <end position="210"/>
    </location>
</feature>
<proteinExistence type="predicted"/>
<keyword evidence="1" id="KW-0175">Coiled coil</keyword>
<dbReference type="AlphaFoldDB" id="D8Q3V1"/>
<sequence length="379" mass="43192">MINVIILSILNGLLYGVGPSVLQVFPLAVVMYIIVFISACHITLHLIPRVPRLLKLLPTHISGAPRTLQPNADATADLRRALAKLEVELKEERRAHSKTKEFQAASQEQLRRASVTIEELKAENQELQTKIQNLETKTQEQEAELVDARDTVTDYPLLAFAARFLQSDVRLLKHENKQLKSQNKTLDTKTKDLRDELLVVKREKRKAEHQLHTRIRTLENDNRALQRGLDSANHYIATNREVDIVERAKLRMQAEEALMQIKANERQMAKREDGLDAVVTAARSSLERELAKRTHIISNLELAVSNHRGYEESLRQRNDDLRQRNRDLRLRHNVLLRKLAIDAVTLSRLTMALKERHEPALSFPSSSNNTVAAQAGVTS</sequence>
<keyword evidence="3" id="KW-0472">Membrane</keyword>
<name>D8Q3V1_SCHCM</name>
<dbReference type="InParanoid" id="D8Q3V1"/>
<dbReference type="RefSeq" id="XP_003032020.1">
    <property type="nucleotide sequence ID" value="XM_003031974.1"/>
</dbReference>
<evidence type="ECO:0000256" key="1">
    <source>
        <dbReference type="SAM" id="Coils"/>
    </source>
</evidence>
<evidence type="ECO:0000256" key="2">
    <source>
        <dbReference type="SAM" id="MobiDB-lite"/>
    </source>
</evidence>
<keyword evidence="3" id="KW-1133">Transmembrane helix</keyword>
<evidence type="ECO:0000313" key="5">
    <source>
        <dbReference type="Proteomes" id="UP000007431"/>
    </source>
</evidence>
<dbReference type="HOGENOM" id="CLU_729897_0_0_1"/>
<feature type="compositionally biased region" description="Polar residues" evidence="2">
    <location>
        <begin position="363"/>
        <end position="379"/>
    </location>
</feature>
<feature type="coiled-coil region" evidence="1">
    <location>
        <begin position="311"/>
        <end position="338"/>
    </location>
</feature>
<dbReference type="VEuPathDB" id="FungiDB:SCHCODRAFT_02502348"/>
<keyword evidence="5" id="KW-1185">Reference proteome</keyword>
<gene>
    <name evidence="4" type="ORF">SCHCODRAFT_234614</name>
</gene>
<reference evidence="4 5" key="1">
    <citation type="journal article" date="2010" name="Nat. Biotechnol.">
        <title>Genome sequence of the model mushroom Schizophyllum commune.</title>
        <authorList>
            <person name="Ohm R.A."/>
            <person name="de Jong J.F."/>
            <person name="Lugones L.G."/>
            <person name="Aerts A."/>
            <person name="Kothe E."/>
            <person name="Stajich J.E."/>
            <person name="de Vries R.P."/>
            <person name="Record E."/>
            <person name="Levasseur A."/>
            <person name="Baker S.E."/>
            <person name="Bartholomew K.A."/>
            <person name="Coutinho P.M."/>
            <person name="Erdmann S."/>
            <person name="Fowler T.J."/>
            <person name="Gathman A.C."/>
            <person name="Lombard V."/>
            <person name="Henrissat B."/>
            <person name="Knabe N."/>
            <person name="Kuees U."/>
            <person name="Lilly W.W."/>
            <person name="Lindquist E."/>
            <person name="Lucas S."/>
            <person name="Magnuson J.K."/>
            <person name="Piumi F."/>
            <person name="Raudaskoski M."/>
            <person name="Salamov A."/>
            <person name="Schmutz J."/>
            <person name="Schwarze F.W.M.R."/>
            <person name="vanKuyk P.A."/>
            <person name="Horton J.S."/>
            <person name="Grigoriev I.V."/>
            <person name="Woesten H.A.B."/>
        </authorList>
    </citation>
    <scope>NUCLEOTIDE SEQUENCE [LARGE SCALE GENOMIC DNA]</scope>
    <source>
        <strain evidence="5">H4-8 / FGSC 9210</strain>
    </source>
</reference>
<dbReference type="Proteomes" id="UP000007431">
    <property type="component" value="Unassembled WGS sequence"/>
</dbReference>
<dbReference type="KEGG" id="scm:SCHCO_02502348"/>
<dbReference type="OrthoDB" id="10449745at2759"/>
<evidence type="ECO:0000313" key="4">
    <source>
        <dbReference type="EMBL" id="EFI97117.1"/>
    </source>
</evidence>
<feature type="region of interest" description="Disordered" evidence="2">
    <location>
        <begin position="360"/>
        <end position="379"/>
    </location>
</feature>
<protein>
    <submittedName>
        <fullName evidence="4">Uncharacterized protein</fullName>
    </submittedName>
</protein>
<organism evidence="5">
    <name type="scientific">Schizophyllum commune (strain H4-8 / FGSC 9210)</name>
    <name type="common">Split gill fungus</name>
    <dbReference type="NCBI Taxonomy" id="578458"/>
    <lineage>
        <taxon>Eukaryota</taxon>
        <taxon>Fungi</taxon>
        <taxon>Dikarya</taxon>
        <taxon>Basidiomycota</taxon>
        <taxon>Agaricomycotina</taxon>
        <taxon>Agaricomycetes</taxon>
        <taxon>Agaricomycetidae</taxon>
        <taxon>Agaricales</taxon>
        <taxon>Schizophyllaceae</taxon>
        <taxon>Schizophyllum</taxon>
    </lineage>
</organism>
<accession>D8Q3V1</accession>
<evidence type="ECO:0000256" key="3">
    <source>
        <dbReference type="SAM" id="Phobius"/>
    </source>
</evidence>
<dbReference type="EMBL" id="GL377306">
    <property type="protein sequence ID" value="EFI97117.1"/>
    <property type="molecule type" value="Genomic_DNA"/>
</dbReference>
<dbReference type="GeneID" id="9589293"/>